<evidence type="ECO:0000313" key="2">
    <source>
        <dbReference type="Proteomes" id="UP000567179"/>
    </source>
</evidence>
<reference evidence="1 2" key="1">
    <citation type="journal article" date="2020" name="ISME J.">
        <title>Uncovering the hidden diversity of litter-decomposition mechanisms in mushroom-forming fungi.</title>
        <authorList>
            <person name="Floudas D."/>
            <person name="Bentzer J."/>
            <person name="Ahren D."/>
            <person name="Johansson T."/>
            <person name="Persson P."/>
            <person name="Tunlid A."/>
        </authorList>
    </citation>
    <scope>NUCLEOTIDE SEQUENCE [LARGE SCALE GENOMIC DNA]</scope>
    <source>
        <strain evidence="1 2">CBS 101986</strain>
    </source>
</reference>
<accession>A0A8H5F0L4</accession>
<dbReference type="PANTHER" id="PTHR28147:SF1">
    <property type="entry name" value="N-GLYCOSYLATION PROTEIN EOS1"/>
    <property type="match status" value="1"/>
</dbReference>
<dbReference type="Gene3D" id="3.80.10.10">
    <property type="entry name" value="Ribonuclease Inhibitor"/>
    <property type="match status" value="1"/>
</dbReference>
<evidence type="ECO:0000313" key="1">
    <source>
        <dbReference type="EMBL" id="KAF5319465.1"/>
    </source>
</evidence>
<keyword evidence="2" id="KW-1185">Reference proteome</keyword>
<protein>
    <recommendedName>
        <fullName evidence="3">F-box domain-containing protein</fullName>
    </recommendedName>
</protein>
<dbReference type="OrthoDB" id="3049838at2759"/>
<dbReference type="Proteomes" id="UP000567179">
    <property type="component" value="Unassembled WGS sequence"/>
</dbReference>
<proteinExistence type="predicted"/>
<gene>
    <name evidence="1" type="ORF">D9619_008773</name>
</gene>
<sequence>MNREYSILILVIFSRHLPTARIVPSSGPIVPPSTFAERVTPFLFEFSRLLSIVPAIFGTMYNIYYILYPPTASNTRPPPERIDYFLSALWAILTGFQCLRLATGLLTRWRLYYDPLSTLVRLLALQGICWPATHLTLSILEHEKRPVICWAIIGTTTCMSRSVQIWVTSNLWWEKREGGVKPEPAPGVENTNSPLTSSPSLANVTGHVVSAETAQGRRRAYWKRWGGGGKWGGRRWDWKEVSIKCVLPAGILYFVMAWTELLRREFSSPAYSMPTPDLPIELWLKILTYLPRSALHKMIGLNRLLFELALNDLYEEVRFISDDKNMRKAFDQLSKPAFLPAVDDSNQIRSTLRAIIGIKGTISGSTFDLATRAVKSCPNLNQVTLIVHDHAIVPEFKRFLGTLWAQESIQRVAIDTTVAKIPILLQPIEMAHNLTEFDINISVSRFPATPTECHFASKALVAMMIAFKSNLTALTFSSLVPMEFEELFESFPRLLKLRKFEFLVVFNVQTIPNAEGLTRFVARHSTTLETLILRPHARQVSLAISDHSYSIWLDHKPLQKPSRVYSLTQISLPNLRTFDVGIREPSPTTSALPPISRFAPSLTKLVVSNAKLSQNQLLLLLDGAAKPGTSCSLEDFSFESYDLTSTLFDTLAEGIPSLKRLEISYTSLTGPSTYEHVLNPLGKSESVSPDCRHFAEEN</sequence>
<dbReference type="InterPro" id="IPR032675">
    <property type="entry name" value="LRR_dom_sf"/>
</dbReference>
<organism evidence="1 2">
    <name type="scientific">Psilocybe cf. subviscida</name>
    <dbReference type="NCBI Taxonomy" id="2480587"/>
    <lineage>
        <taxon>Eukaryota</taxon>
        <taxon>Fungi</taxon>
        <taxon>Dikarya</taxon>
        <taxon>Basidiomycota</taxon>
        <taxon>Agaricomycotina</taxon>
        <taxon>Agaricomycetes</taxon>
        <taxon>Agaricomycetidae</taxon>
        <taxon>Agaricales</taxon>
        <taxon>Agaricineae</taxon>
        <taxon>Strophariaceae</taxon>
        <taxon>Psilocybe</taxon>
    </lineage>
</organism>
<comment type="caution">
    <text evidence="1">The sequence shown here is derived from an EMBL/GenBank/DDBJ whole genome shotgun (WGS) entry which is preliminary data.</text>
</comment>
<name>A0A8H5F0L4_9AGAR</name>
<dbReference type="InterPro" id="IPR021100">
    <property type="entry name" value="N-glycosylation_EOS1"/>
</dbReference>
<dbReference type="Pfam" id="PF12326">
    <property type="entry name" value="EOS1"/>
    <property type="match status" value="1"/>
</dbReference>
<dbReference type="PANTHER" id="PTHR28147">
    <property type="entry name" value="N-GLYCOSYLATION PROTEIN EOS1"/>
    <property type="match status" value="1"/>
</dbReference>
<dbReference type="SUPFAM" id="SSF52047">
    <property type="entry name" value="RNI-like"/>
    <property type="match status" value="1"/>
</dbReference>
<dbReference type="GO" id="GO:0034599">
    <property type="term" value="P:cellular response to oxidative stress"/>
    <property type="evidence" value="ECO:0007669"/>
    <property type="project" value="InterPro"/>
</dbReference>
<dbReference type="GO" id="GO:0005789">
    <property type="term" value="C:endoplasmic reticulum membrane"/>
    <property type="evidence" value="ECO:0007669"/>
    <property type="project" value="InterPro"/>
</dbReference>
<dbReference type="EMBL" id="JAACJJ010000029">
    <property type="protein sequence ID" value="KAF5319465.1"/>
    <property type="molecule type" value="Genomic_DNA"/>
</dbReference>
<dbReference type="GO" id="GO:0006487">
    <property type="term" value="P:protein N-linked glycosylation"/>
    <property type="evidence" value="ECO:0007669"/>
    <property type="project" value="TreeGrafter"/>
</dbReference>
<evidence type="ECO:0008006" key="3">
    <source>
        <dbReference type="Google" id="ProtNLM"/>
    </source>
</evidence>
<dbReference type="AlphaFoldDB" id="A0A8H5F0L4"/>